<evidence type="ECO:0000256" key="3">
    <source>
        <dbReference type="ARBA" id="ARBA00022553"/>
    </source>
</evidence>
<dbReference type="InterPro" id="IPR036890">
    <property type="entry name" value="HATPase_C_sf"/>
</dbReference>
<dbReference type="Gene3D" id="1.10.287.130">
    <property type="match status" value="1"/>
</dbReference>
<dbReference type="SMART" id="SM00388">
    <property type="entry name" value="HisKA"/>
    <property type="match status" value="1"/>
</dbReference>
<dbReference type="InterPro" id="IPR011006">
    <property type="entry name" value="CheY-like_superfamily"/>
</dbReference>
<evidence type="ECO:0000259" key="8">
    <source>
        <dbReference type="PROSITE" id="PS50110"/>
    </source>
</evidence>
<dbReference type="PRINTS" id="PR00344">
    <property type="entry name" value="BCTRLSENSOR"/>
</dbReference>
<evidence type="ECO:0000256" key="6">
    <source>
        <dbReference type="PROSITE-ProRule" id="PRU00169"/>
    </source>
</evidence>
<feature type="modified residue" description="4-aspartylphosphate" evidence="6">
    <location>
        <position position="729"/>
    </location>
</feature>
<evidence type="ECO:0000256" key="2">
    <source>
        <dbReference type="ARBA" id="ARBA00012438"/>
    </source>
</evidence>
<dbReference type="AlphaFoldDB" id="A0A7I9VHM2"/>
<accession>A0A7I9VHM2</accession>
<dbReference type="SUPFAM" id="SSF55781">
    <property type="entry name" value="GAF domain-like"/>
    <property type="match status" value="1"/>
</dbReference>
<evidence type="ECO:0000256" key="1">
    <source>
        <dbReference type="ARBA" id="ARBA00000085"/>
    </source>
</evidence>
<evidence type="ECO:0000256" key="5">
    <source>
        <dbReference type="ARBA" id="ARBA00022777"/>
    </source>
</evidence>
<dbReference type="SMART" id="SM00086">
    <property type="entry name" value="PAC"/>
    <property type="match status" value="1"/>
</dbReference>
<proteinExistence type="predicted"/>
<dbReference type="InterPro" id="IPR003018">
    <property type="entry name" value="GAF"/>
</dbReference>
<dbReference type="Pfam" id="PF00072">
    <property type="entry name" value="Response_reg"/>
    <property type="match status" value="1"/>
</dbReference>
<feature type="domain" description="PAS" evidence="9">
    <location>
        <begin position="28"/>
        <end position="83"/>
    </location>
</feature>
<evidence type="ECO:0000259" key="10">
    <source>
        <dbReference type="PROSITE" id="PS50113"/>
    </source>
</evidence>
<dbReference type="PROSITE" id="PS50110">
    <property type="entry name" value="RESPONSE_REGULATORY"/>
    <property type="match status" value="1"/>
</dbReference>
<dbReference type="Gene3D" id="3.30.450.20">
    <property type="entry name" value="PAS domain"/>
    <property type="match status" value="2"/>
</dbReference>
<evidence type="ECO:0000256" key="4">
    <source>
        <dbReference type="ARBA" id="ARBA00022679"/>
    </source>
</evidence>
<comment type="caution">
    <text evidence="11">The sequence shown here is derived from an EMBL/GenBank/DDBJ whole genome shotgun (WGS) entry which is preliminary data.</text>
</comment>
<comment type="catalytic activity">
    <reaction evidence="1">
        <text>ATP + protein L-histidine = ADP + protein N-phospho-L-histidine.</text>
        <dbReference type="EC" id="2.7.13.3"/>
    </reaction>
</comment>
<dbReference type="InterPro" id="IPR005467">
    <property type="entry name" value="His_kinase_dom"/>
</dbReference>
<dbReference type="NCBIfam" id="TIGR00229">
    <property type="entry name" value="sensory_box"/>
    <property type="match status" value="1"/>
</dbReference>
<dbReference type="InterPro" id="IPR003661">
    <property type="entry name" value="HisK_dim/P_dom"/>
</dbReference>
<evidence type="ECO:0000313" key="12">
    <source>
        <dbReference type="Proteomes" id="UP000503640"/>
    </source>
</evidence>
<keyword evidence="4" id="KW-0808">Transferase</keyword>
<dbReference type="InterPro" id="IPR000700">
    <property type="entry name" value="PAS-assoc_C"/>
</dbReference>
<name>A0A7I9VHM2_9BACT</name>
<dbReference type="Pfam" id="PF08447">
    <property type="entry name" value="PAS_3"/>
    <property type="match status" value="1"/>
</dbReference>
<dbReference type="EMBL" id="BJTG01000002">
    <property type="protein sequence ID" value="GEJ55902.1"/>
    <property type="molecule type" value="Genomic_DNA"/>
</dbReference>
<dbReference type="InterPro" id="IPR003594">
    <property type="entry name" value="HATPase_dom"/>
</dbReference>
<keyword evidence="3 6" id="KW-0597">Phosphoprotein</keyword>
<dbReference type="EC" id="2.7.13.3" evidence="2"/>
<dbReference type="Pfam" id="PF00512">
    <property type="entry name" value="HisKA"/>
    <property type="match status" value="1"/>
</dbReference>
<dbReference type="Gene3D" id="3.40.50.2300">
    <property type="match status" value="1"/>
</dbReference>
<evidence type="ECO:0000259" key="7">
    <source>
        <dbReference type="PROSITE" id="PS50109"/>
    </source>
</evidence>
<dbReference type="InterPro" id="IPR013656">
    <property type="entry name" value="PAS_4"/>
</dbReference>
<dbReference type="InterPro" id="IPR036097">
    <property type="entry name" value="HisK_dim/P_sf"/>
</dbReference>
<dbReference type="SMART" id="SM00448">
    <property type="entry name" value="REC"/>
    <property type="match status" value="1"/>
</dbReference>
<dbReference type="InterPro" id="IPR001610">
    <property type="entry name" value="PAC"/>
</dbReference>
<dbReference type="SUPFAM" id="SSF52172">
    <property type="entry name" value="CheY-like"/>
    <property type="match status" value="1"/>
</dbReference>
<dbReference type="Pfam" id="PF02518">
    <property type="entry name" value="HATPase_c"/>
    <property type="match status" value="1"/>
</dbReference>
<feature type="domain" description="Histidine kinase" evidence="7">
    <location>
        <begin position="436"/>
        <end position="658"/>
    </location>
</feature>
<keyword evidence="5" id="KW-0418">Kinase</keyword>
<dbReference type="SUPFAM" id="SSF55785">
    <property type="entry name" value="PYP-like sensor domain (PAS domain)"/>
    <property type="match status" value="2"/>
</dbReference>
<dbReference type="SUPFAM" id="SSF55874">
    <property type="entry name" value="ATPase domain of HSP90 chaperone/DNA topoisomerase II/histidine kinase"/>
    <property type="match status" value="1"/>
</dbReference>
<dbReference type="PROSITE" id="PS50109">
    <property type="entry name" value="HIS_KIN"/>
    <property type="match status" value="1"/>
</dbReference>
<dbReference type="CDD" id="cd00130">
    <property type="entry name" value="PAS"/>
    <property type="match status" value="2"/>
</dbReference>
<dbReference type="GO" id="GO:0000155">
    <property type="term" value="F:phosphorelay sensor kinase activity"/>
    <property type="evidence" value="ECO:0007669"/>
    <property type="project" value="InterPro"/>
</dbReference>
<dbReference type="InterPro" id="IPR013655">
    <property type="entry name" value="PAS_fold_3"/>
</dbReference>
<feature type="domain" description="Response regulatory" evidence="8">
    <location>
        <begin position="678"/>
        <end position="791"/>
    </location>
</feature>
<dbReference type="CDD" id="cd00082">
    <property type="entry name" value="HisKA"/>
    <property type="match status" value="1"/>
</dbReference>
<dbReference type="PROSITE" id="PS50113">
    <property type="entry name" value="PAC"/>
    <property type="match status" value="1"/>
</dbReference>
<dbReference type="Gene3D" id="3.30.450.40">
    <property type="match status" value="1"/>
</dbReference>
<dbReference type="InterPro" id="IPR004358">
    <property type="entry name" value="Sig_transdc_His_kin-like_C"/>
</dbReference>
<keyword evidence="12" id="KW-1185">Reference proteome</keyword>
<dbReference type="SMART" id="SM00065">
    <property type="entry name" value="GAF"/>
    <property type="match status" value="1"/>
</dbReference>
<protein>
    <recommendedName>
        <fullName evidence="2">histidine kinase</fullName>
        <ecNumber evidence="2">2.7.13.3</ecNumber>
    </recommendedName>
</protein>
<dbReference type="Gene3D" id="3.30.565.10">
    <property type="entry name" value="Histidine kinase-like ATPase, C-terminal domain"/>
    <property type="match status" value="1"/>
</dbReference>
<dbReference type="InterPro" id="IPR029016">
    <property type="entry name" value="GAF-like_dom_sf"/>
</dbReference>
<gene>
    <name evidence="11" type="ORF">AMYX_06430</name>
</gene>
<evidence type="ECO:0000259" key="9">
    <source>
        <dbReference type="PROSITE" id="PS50112"/>
    </source>
</evidence>
<dbReference type="Proteomes" id="UP000503640">
    <property type="component" value="Unassembled WGS sequence"/>
</dbReference>
<dbReference type="SMART" id="SM00091">
    <property type="entry name" value="PAS"/>
    <property type="match status" value="2"/>
</dbReference>
<organism evidence="11 12">
    <name type="scientific">Anaeromyxobacter diazotrophicus</name>
    <dbReference type="NCBI Taxonomy" id="2590199"/>
    <lineage>
        <taxon>Bacteria</taxon>
        <taxon>Pseudomonadati</taxon>
        <taxon>Myxococcota</taxon>
        <taxon>Myxococcia</taxon>
        <taxon>Myxococcales</taxon>
        <taxon>Cystobacterineae</taxon>
        <taxon>Anaeromyxobacteraceae</taxon>
        <taxon>Anaeromyxobacter</taxon>
    </lineage>
</organism>
<dbReference type="SMART" id="SM00387">
    <property type="entry name" value="HATPase_c"/>
    <property type="match status" value="1"/>
</dbReference>
<sequence length="804" mass="86159">MSQVNQGAAAVEAGECWRIVSELCGAAVLTVDAELRVLDANVLAADLLGPAAEALAGRALDDLFPPAVRARQRATLDRVLGHGGGPRARWMGELEVVGRSGPLRVEVALQEHAAAPRRFTAVLRPLAGRVVADDALALAARSLSALTGDSFFRALVADLAAALRAEYVLAAELLPGGRRLRTLAFHADGALSGPIECDIAGSPCENLVAGSSAGWAAAVQQLFPRDPLLAELDARACVGTPLLDSAGTRIGLLAAFYRAEQPELGQARALLEIFAARAGAELERQQAERALRAREERLELALWGTDLGLWDWRIQEDTILYDAQYEAMLGYAPGDAPRSMHEWEISIHPDDRAEATRRIHAHLEGRSPHYESTHRLRTADGGWKWIFDRGKVVGRDDDGKPLRMVGTHRDVSDHRLLEEQLQQSQKMDAIGRLAGGVAHDFNNLLTSILSAAEFAAEGVPEGSPAREDLGVVREAAMRASQLTRQLLAFARKQVVAPRAVSLNALLLETERMLRRMVGEDIEIACRVSADVWPVKVDPSQLQQVLVNLAVNARAAMPRGGRLTFETRNVRIAPDAAEAREVSPGEWVLLSVSDTGSGMSGETLARIFEPFFTTKEAGRGTGLGLATVYGTVKQSGGHISVASELGRGTRFDILLPRAEGAPVAEPERPAGTTRGGGETVLLVEDDGLVLEVNARALSALGYHVLPCRSGAEALERTRAHPAHIDLLVSDVVMPRMSGPALARALEALRPGLRTLFVSGYAEELTAAAPTTAAFLPKPFTPRALAVKVREVLETPAARPKDTLAG</sequence>
<dbReference type="InterPro" id="IPR000014">
    <property type="entry name" value="PAS"/>
</dbReference>
<dbReference type="PROSITE" id="PS50112">
    <property type="entry name" value="PAS"/>
    <property type="match status" value="1"/>
</dbReference>
<dbReference type="InterPro" id="IPR001789">
    <property type="entry name" value="Sig_transdc_resp-reg_receiver"/>
</dbReference>
<dbReference type="InterPro" id="IPR035965">
    <property type="entry name" value="PAS-like_dom_sf"/>
</dbReference>
<dbReference type="Pfam" id="PF08448">
    <property type="entry name" value="PAS_4"/>
    <property type="match status" value="1"/>
</dbReference>
<dbReference type="SUPFAM" id="SSF47384">
    <property type="entry name" value="Homodimeric domain of signal transducing histidine kinase"/>
    <property type="match status" value="1"/>
</dbReference>
<dbReference type="PANTHER" id="PTHR43065:SF42">
    <property type="entry name" value="TWO-COMPONENT SENSOR PPRA"/>
    <property type="match status" value="1"/>
</dbReference>
<evidence type="ECO:0000313" key="11">
    <source>
        <dbReference type="EMBL" id="GEJ55902.1"/>
    </source>
</evidence>
<dbReference type="PANTHER" id="PTHR43065">
    <property type="entry name" value="SENSOR HISTIDINE KINASE"/>
    <property type="match status" value="1"/>
</dbReference>
<reference evidence="12" key="1">
    <citation type="journal article" date="2020" name="Appl. Environ. Microbiol.">
        <title>Diazotrophic Anaeromyxobacter Isolates from Soils.</title>
        <authorList>
            <person name="Masuda Y."/>
            <person name="Yamanaka H."/>
            <person name="Xu Z.X."/>
            <person name="Shiratori Y."/>
            <person name="Aono T."/>
            <person name="Amachi S."/>
            <person name="Senoo K."/>
            <person name="Itoh H."/>
        </authorList>
    </citation>
    <scope>NUCLEOTIDE SEQUENCE [LARGE SCALE GENOMIC DNA]</scope>
    <source>
        <strain evidence="12">R267</strain>
    </source>
</reference>
<feature type="domain" description="PAC" evidence="10">
    <location>
        <begin position="370"/>
        <end position="423"/>
    </location>
</feature>
<dbReference type="RefSeq" id="WP_176062923.1">
    <property type="nucleotide sequence ID" value="NZ_BJTG01000002.1"/>
</dbReference>